<gene>
    <name evidence="1" type="ORF">FMOSSE_LOCUS4797</name>
</gene>
<dbReference type="AlphaFoldDB" id="A0A9N9A311"/>
<keyword evidence="2" id="KW-1185">Reference proteome</keyword>
<accession>A0A9N9A311</accession>
<evidence type="ECO:0000313" key="2">
    <source>
        <dbReference type="Proteomes" id="UP000789375"/>
    </source>
</evidence>
<proteinExistence type="predicted"/>
<reference evidence="1" key="1">
    <citation type="submission" date="2021-06" db="EMBL/GenBank/DDBJ databases">
        <authorList>
            <person name="Kallberg Y."/>
            <person name="Tangrot J."/>
            <person name="Rosling A."/>
        </authorList>
    </citation>
    <scope>NUCLEOTIDE SEQUENCE</scope>
    <source>
        <strain evidence="1">87-6 pot B 2015</strain>
    </source>
</reference>
<organism evidence="1 2">
    <name type="scientific">Funneliformis mosseae</name>
    <name type="common">Endomycorrhizal fungus</name>
    <name type="synonym">Glomus mosseae</name>
    <dbReference type="NCBI Taxonomy" id="27381"/>
    <lineage>
        <taxon>Eukaryota</taxon>
        <taxon>Fungi</taxon>
        <taxon>Fungi incertae sedis</taxon>
        <taxon>Mucoromycota</taxon>
        <taxon>Glomeromycotina</taxon>
        <taxon>Glomeromycetes</taxon>
        <taxon>Glomerales</taxon>
        <taxon>Glomeraceae</taxon>
        <taxon>Funneliformis</taxon>
    </lineage>
</organism>
<comment type="caution">
    <text evidence="1">The sequence shown here is derived from an EMBL/GenBank/DDBJ whole genome shotgun (WGS) entry which is preliminary data.</text>
</comment>
<name>A0A9N9A311_FUNMO</name>
<evidence type="ECO:0000313" key="1">
    <source>
        <dbReference type="EMBL" id="CAG8516271.1"/>
    </source>
</evidence>
<protein>
    <submittedName>
        <fullName evidence="1">2844_t:CDS:1</fullName>
    </submittedName>
</protein>
<dbReference type="Proteomes" id="UP000789375">
    <property type="component" value="Unassembled WGS sequence"/>
</dbReference>
<dbReference type="EMBL" id="CAJVPP010000839">
    <property type="protein sequence ID" value="CAG8516271.1"/>
    <property type="molecule type" value="Genomic_DNA"/>
</dbReference>
<sequence length="45" mass="4957">MENDQDSVNGTVEIGIGLRCSQIAISKDQMPKELVKHFKNPLSGK</sequence>